<feature type="transmembrane region" description="Helical" evidence="6">
    <location>
        <begin position="162"/>
        <end position="182"/>
    </location>
</feature>
<dbReference type="EMBL" id="KV454440">
    <property type="protein sequence ID" value="ODQ77438.1"/>
    <property type="molecule type" value="Genomic_DNA"/>
</dbReference>
<evidence type="ECO:0000313" key="8">
    <source>
        <dbReference type="EMBL" id="ODQ77438.1"/>
    </source>
</evidence>
<dbReference type="AlphaFoldDB" id="A0A1E3QIK6"/>
<dbReference type="InterPro" id="IPR020846">
    <property type="entry name" value="MFS_dom"/>
</dbReference>
<organism evidence="8 9">
    <name type="scientific">Babjeviella inositovora NRRL Y-12698</name>
    <dbReference type="NCBI Taxonomy" id="984486"/>
    <lineage>
        <taxon>Eukaryota</taxon>
        <taxon>Fungi</taxon>
        <taxon>Dikarya</taxon>
        <taxon>Ascomycota</taxon>
        <taxon>Saccharomycotina</taxon>
        <taxon>Pichiomycetes</taxon>
        <taxon>Serinales incertae sedis</taxon>
        <taxon>Babjeviella</taxon>
    </lineage>
</organism>
<dbReference type="RefSeq" id="XP_018982766.1">
    <property type="nucleotide sequence ID" value="XM_019129925.1"/>
</dbReference>
<keyword evidence="2 6" id="KW-0812">Transmembrane</keyword>
<keyword evidence="9" id="KW-1185">Reference proteome</keyword>
<dbReference type="GO" id="GO:0022857">
    <property type="term" value="F:transmembrane transporter activity"/>
    <property type="evidence" value="ECO:0007669"/>
    <property type="project" value="InterPro"/>
</dbReference>
<name>A0A1E3QIK6_9ASCO</name>
<proteinExistence type="predicted"/>
<feature type="compositionally biased region" description="Polar residues" evidence="5">
    <location>
        <begin position="37"/>
        <end position="50"/>
    </location>
</feature>
<keyword evidence="4 6" id="KW-0472">Membrane</keyword>
<feature type="transmembrane region" description="Helical" evidence="6">
    <location>
        <begin position="189"/>
        <end position="209"/>
    </location>
</feature>
<evidence type="ECO:0000256" key="6">
    <source>
        <dbReference type="SAM" id="Phobius"/>
    </source>
</evidence>
<feature type="transmembrane region" description="Helical" evidence="6">
    <location>
        <begin position="442"/>
        <end position="466"/>
    </location>
</feature>
<feature type="transmembrane region" description="Helical" evidence="6">
    <location>
        <begin position="385"/>
        <end position="404"/>
    </location>
</feature>
<feature type="domain" description="Major facilitator superfamily (MFS) profile" evidence="7">
    <location>
        <begin position="70"/>
        <end position="501"/>
    </location>
</feature>
<feature type="region of interest" description="Disordered" evidence="5">
    <location>
        <begin position="30"/>
        <end position="50"/>
    </location>
</feature>
<evidence type="ECO:0000256" key="1">
    <source>
        <dbReference type="ARBA" id="ARBA00004141"/>
    </source>
</evidence>
<feature type="transmembrane region" description="Helical" evidence="6">
    <location>
        <begin position="320"/>
        <end position="343"/>
    </location>
</feature>
<evidence type="ECO:0000256" key="2">
    <source>
        <dbReference type="ARBA" id="ARBA00022692"/>
    </source>
</evidence>
<dbReference type="PANTHER" id="PTHR23514">
    <property type="entry name" value="BYPASS OF STOP CODON PROTEIN 6"/>
    <property type="match status" value="1"/>
</dbReference>
<evidence type="ECO:0000256" key="4">
    <source>
        <dbReference type="ARBA" id="ARBA00023136"/>
    </source>
</evidence>
<dbReference type="Gene3D" id="1.20.1250.20">
    <property type="entry name" value="MFS general substrate transporter like domains"/>
    <property type="match status" value="2"/>
</dbReference>
<sequence>MSQSIVIPPMPIQRKQDIAYHASYVSTPEIRARPEPDSTNSCSEDPGSSQAGVFEPPELTIHNPPKNFHRVIASGIWILLGGFTDGAPGALLPTIETYYDVSYSVVSMIWVSSAVGYLVVALLASTLSRYVGRSRLPSLGVACQMVMFAMISPGAAFPITVVSFFFGGMGFAITLSQLNVFFSRLKGSATYLGYLHASYGVGATLAPLVSKSMINAGVQWHYVYAMLLGVSVLNFFNLGIAFRGAEEDLKPWDGEAIKTGVELDRLSRCTCQGGATTEGVARSGTVGGPSCNMHTPVEIEPASVREPSLMRTALKDKSTWLLSFFLLFYQGGEVAMGGWIVTFLLKSRGGNPKNIAYAAAGFWAGLTLGRMSLTRPVEKFLGGRRGVIVLLVLSIALALLTWVIPHVIVAAVFLSLCGLAIGPVYTLMIAVSSRTFPRKIQVVSLTIVSAFGSSGGAVFPFLVGLISQYVGTYAVLPIFMSLLGACLGCWLLLPNIDRNAKLVWWHYLW</sequence>
<dbReference type="InterPro" id="IPR011701">
    <property type="entry name" value="MFS"/>
</dbReference>
<evidence type="ECO:0000313" key="9">
    <source>
        <dbReference type="Proteomes" id="UP000094336"/>
    </source>
</evidence>
<feature type="transmembrane region" description="Helical" evidence="6">
    <location>
        <begin position="71"/>
        <end position="91"/>
    </location>
</feature>
<dbReference type="InterPro" id="IPR051788">
    <property type="entry name" value="MFS_Transporter"/>
</dbReference>
<keyword evidence="3 6" id="KW-1133">Transmembrane helix</keyword>
<accession>A0A1E3QIK6</accession>
<feature type="transmembrane region" description="Helical" evidence="6">
    <location>
        <begin position="410"/>
        <end position="430"/>
    </location>
</feature>
<feature type="transmembrane region" description="Helical" evidence="6">
    <location>
        <begin position="103"/>
        <end position="124"/>
    </location>
</feature>
<dbReference type="Pfam" id="PF07690">
    <property type="entry name" value="MFS_1"/>
    <property type="match status" value="1"/>
</dbReference>
<comment type="subcellular location">
    <subcellularLocation>
        <location evidence="1">Membrane</location>
        <topology evidence="1">Multi-pass membrane protein</topology>
    </subcellularLocation>
</comment>
<protein>
    <recommendedName>
        <fullName evidence="7">Major facilitator superfamily (MFS) profile domain-containing protein</fullName>
    </recommendedName>
</protein>
<evidence type="ECO:0000256" key="3">
    <source>
        <dbReference type="ARBA" id="ARBA00022989"/>
    </source>
</evidence>
<dbReference type="OrthoDB" id="413079at2759"/>
<dbReference type="GO" id="GO:0016020">
    <property type="term" value="C:membrane"/>
    <property type="evidence" value="ECO:0007669"/>
    <property type="project" value="UniProtKB-SubCell"/>
</dbReference>
<dbReference type="Proteomes" id="UP000094336">
    <property type="component" value="Unassembled WGS sequence"/>
</dbReference>
<gene>
    <name evidence="8" type="ORF">BABINDRAFT_163460</name>
</gene>
<evidence type="ECO:0000256" key="5">
    <source>
        <dbReference type="SAM" id="MobiDB-lite"/>
    </source>
</evidence>
<dbReference type="GeneID" id="30147778"/>
<dbReference type="PROSITE" id="PS50850">
    <property type="entry name" value="MFS"/>
    <property type="match status" value="1"/>
</dbReference>
<reference evidence="9" key="1">
    <citation type="submission" date="2016-05" db="EMBL/GenBank/DDBJ databases">
        <title>Comparative genomics of biotechnologically important yeasts.</title>
        <authorList>
            <consortium name="DOE Joint Genome Institute"/>
            <person name="Riley R."/>
            <person name="Haridas S."/>
            <person name="Wolfe K.H."/>
            <person name="Lopes M.R."/>
            <person name="Hittinger C.T."/>
            <person name="Goker M."/>
            <person name="Salamov A."/>
            <person name="Wisecaver J."/>
            <person name="Long T.M."/>
            <person name="Aerts A.L."/>
            <person name="Barry K."/>
            <person name="Choi C."/>
            <person name="Clum A."/>
            <person name="Coughlan A.Y."/>
            <person name="Deshpande S."/>
            <person name="Douglass A.P."/>
            <person name="Hanson S.J."/>
            <person name="Klenk H.-P."/>
            <person name="Labutti K."/>
            <person name="Lapidus A."/>
            <person name="Lindquist E."/>
            <person name="Lipzen A."/>
            <person name="Meier-Kolthoff J.P."/>
            <person name="Ohm R.A."/>
            <person name="Otillar R.P."/>
            <person name="Pangilinan J."/>
            <person name="Peng Y."/>
            <person name="Rokas A."/>
            <person name="Rosa C.A."/>
            <person name="Scheuner C."/>
            <person name="Sibirny A.A."/>
            <person name="Slot J.C."/>
            <person name="Stielow J.B."/>
            <person name="Sun H."/>
            <person name="Kurtzman C.P."/>
            <person name="Blackwell M."/>
            <person name="Grigoriev I.V."/>
            <person name="Jeffries T.W."/>
        </authorList>
    </citation>
    <scope>NUCLEOTIDE SEQUENCE [LARGE SCALE GENOMIC DNA]</scope>
    <source>
        <strain evidence="9">NRRL Y-12698</strain>
    </source>
</reference>
<feature type="transmembrane region" description="Helical" evidence="6">
    <location>
        <begin position="136"/>
        <end position="156"/>
    </location>
</feature>
<dbReference type="PANTHER" id="PTHR23514:SF6">
    <property type="entry name" value="MAJOR FACILITATOR SUPERFAMILY (MFS) PROFILE DOMAIN-CONTAINING PROTEIN"/>
    <property type="match status" value="1"/>
</dbReference>
<feature type="transmembrane region" description="Helical" evidence="6">
    <location>
        <begin position="472"/>
        <end position="493"/>
    </location>
</feature>
<feature type="transmembrane region" description="Helical" evidence="6">
    <location>
        <begin position="355"/>
        <end position="373"/>
    </location>
</feature>
<dbReference type="SUPFAM" id="SSF103473">
    <property type="entry name" value="MFS general substrate transporter"/>
    <property type="match status" value="1"/>
</dbReference>
<feature type="transmembrane region" description="Helical" evidence="6">
    <location>
        <begin position="221"/>
        <end position="242"/>
    </location>
</feature>
<dbReference type="InterPro" id="IPR036259">
    <property type="entry name" value="MFS_trans_sf"/>
</dbReference>
<evidence type="ECO:0000259" key="7">
    <source>
        <dbReference type="PROSITE" id="PS50850"/>
    </source>
</evidence>
<dbReference type="STRING" id="984486.A0A1E3QIK6"/>
<dbReference type="FunFam" id="1.20.1250.20:FF:000286">
    <property type="entry name" value="MFS efflux transporter"/>
    <property type="match status" value="1"/>
</dbReference>